<organism evidence="10 11">
    <name type="scientific">Gossypium tomentosum</name>
    <name type="common">Hawaiian cotton</name>
    <name type="synonym">Gossypium sandvicense</name>
    <dbReference type="NCBI Taxonomy" id="34277"/>
    <lineage>
        <taxon>Eukaryota</taxon>
        <taxon>Viridiplantae</taxon>
        <taxon>Streptophyta</taxon>
        <taxon>Embryophyta</taxon>
        <taxon>Tracheophyta</taxon>
        <taxon>Spermatophyta</taxon>
        <taxon>Magnoliopsida</taxon>
        <taxon>eudicotyledons</taxon>
        <taxon>Gunneridae</taxon>
        <taxon>Pentapetalae</taxon>
        <taxon>rosids</taxon>
        <taxon>malvids</taxon>
        <taxon>Malvales</taxon>
        <taxon>Malvaceae</taxon>
        <taxon>Malvoideae</taxon>
        <taxon>Gossypium</taxon>
    </lineage>
</organism>
<accession>A0A5D2NWD0</accession>
<keyword evidence="5" id="KW-0067">ATP-binding</keyword>
<sequence length="349" mass="39157">MEWLSFRLNLPSNFVFAFSLVVLVSLPDGIINPSIAGLAVTYGINLNVLQASVIWNICNAENKMISVERILQYSNLASESALEIEECRPHNNWPEVGTICFRNLEIRYAEHLPSVLKNISCTFPGRKKISVVGRTGSGKSTLIQAIFRIVEPREGSIIIDNVDICKIGLHDLRSRLSIIPQDPTMFEGTVRGNLDPLVQYSDNEVWEALDKCQLGERVRAKEEKLDATVIENGENWSVGQRQLFCLGRALLKKSSILVLDEATASVDSATDGVIQKIIDQEFKDRTVVTIAHRIHTVIDSDLILVLSDGRVAEFESPAKLLEREDSLFSKLIREYSMRSKTFQQLRKSA</sequence>
<dbReference type="PANTHER" id="PTHR24223">
    <property type="entry name" value="ATP-BINDING CASSETTE SUB-FAMILY C"/>
    <property type="match status" value="1"/>
</dbReference>
<proteinExistence type="inferred from homology"/>
<evidence type="ECO:0000256" key="5">
    <source>
        <dbReference type="ARBA" id="ARBA00022840"/>
    </source>
</evidence>
<evidence type="ECO:0000256" key="6">
    <source>
        <dbReference type="ARBA" id="ARBA00022989"/>
    </source>
</evidence>
<dbReference type="InterPro" id="IPR027417">
    <property type="entry name" value="P-loop_NTPase"/>
</dbReference>
<evidence type="ECO:0000256" key="1">
    <source>
        <dbReference type="ARBA" id="ARBA00009726"/>
    </source>
</evidence>
<dbReference type="InterPro" id="IPR050173">
    <property type="entry name" value="ABC_transporter_C-like"/>
</dbReference>
<name>A0A5D2NWD0_GOSTO</name>
<dbReference type="GO" id="GO:0005524">
    <property type="term" value="F:ATP binding"/>
    <property type="evidence" value="ECO:0007669"/>
    <property type="project" value="UniProtKB-KW"/>
</dbReference>
<reference evidence="10 11" key="1">
    <citation type="submission" date="2019-07" db="EMBL/GenBank/DDBJ databases">
        <title>WGS assembly of Gossypium tomentosum.</title>
        <authorList>
            <person name="Chen Z.J."/>
            <person name="Sreedasyam A."/>
            <person name="Ando A."/>
            <person name="Song Q."/>
            <person name="De L."/>
            <person name="Hulse-Kemp A."/>
            <person name="Ding M."/>
            <person name="Ye W."/>
            <person name="Kirkbride R."/>
            <person name="Jenkins J."/>
            <person name="Plott C."/>
            <person name="Lovell J."/>
            <person name="Lin Y.-M."/>
            <person name="Vaughn R."/>
            <person name="Liu B."/>
            <person name="Li W."/>
            <person name="Simpson S."/>
            <person name="Scheffler B."/>
            <person name="Saski C."/>
            <person name="Grover C."/>
            <person name="Hu G."/>
            <person name="Conover J."/>
            <person name="Carlson J."/>
            <person name="Shu S."/>
            <person name="Boston L."/>
            <person name="Williams M."/>
            <person name="Peterson D."/>
            <person name="Mcgee K."/>
            <person name="Jones D."/>
            <person name="Wendel J."/>
            <person name="Stelly D."/>
            <person name="Grimwood J."/>
            <person name="Schmutz J."/>
        </authorList>
    </citation>
    <scope>NUCLEOTIDE SEQUENCE [LARGE SCALE GENOMIC DNA]</scope>
    <source>
        <strain evidence="10">7179.01</strain>
    </source>
</reference>
<evidence type="ECO:0000256" key="3">
    <source>
        <dbReference type="ARBA" id="ARBA00022692"/>
    </source>
</evidence>
<comment type="similarity">
    <text evidence="1">Belongs to the ABC transporter superfamily. ABCC family. Conjugate transporter (TC 3.A.1.208) subfamily.</text>
</comment>
<protein>
    <recommendedName>
        <fullName evidence="2">ABC-type xenobiotic transporter</fullName>
        <ecNumber evidence="2">7.6.2.2</ecNumber>
    </recommendedName>
</protein>
<dbReference type="EC" id="7.6.2.2" evidence="2"/>
<dbReference type="InterPro" id="IPR003593">
    <property type="entry name" value="AAA+_ATPase"/>
</dbReference>
<feature type="domain" description="ABC transporter" evidence="9">
    <location>
        <begin position="101"/>
        <end position="333"/>
    </location>
</feature>
<dbReference type="SUPFAM" id="SSF52540">
    <property type="entry name" value="P-loop containing nucleoside triphosphate hydrolases"/>
    <property type="match status" value="1"/>
</dbReference>
<keyword evidence="7" id="KW-0472">Membrane</keyword>
<dbReference type="Gene3D" id="3.40.50.300">
    <property type="entry name" value="P-loop containing nucleotide triphosphate hydrolases"/>
    <property type="match status" value="1"/>
</dbReference>
<evidence type="ECO:0000259" key="9">
    <source>
        <dbReference type="PROSITE" id="PS50893"/>
    </source>
</evidence>
<dbReference type="Pfam" id="PF00005">
    <property type="entry name" value="ABC_tran"/>
    <property type="match status" value="1"/>
</dbReference>
<evidence type="ECO:0000256" key="2">
    <source>
        <dbReference type="ARBA" id="ARBA00012191"/>
    </source>
</evidence>
<gene>
    <name evidence="10" type="ORF">ES332_A10G295700v1</name>
</gene>
<comment type="catalytic activity">
    <reaction evidence="8">
        <text>ATP + H2O + xenobioticSide 1 = ADP + phosphate + xenobioticSide 2.</text>
        <dbReference type="EC" id="7.6.2.2"/>
    </reaction>
</comment>
<dbReference type="InterPro" id="IPR003439">
    <property type="entry name" value="ABC_transporter-like_ATP-bd"/>
</dbReference>
<dbReference type="CDD" id="cd03244">
    <property type="entry name" value="ABCC_MRP_domain2"/>
    <property type="match status" value="1"/>
</dbReference>
<evidence type="ECO:0000313" key="11">
    <source>
        <dbReference type="Proteomes" id="UP000322667"/>
    </source>
</evidence>
<dbReference type="Proteomes" id="UP000322667">
    <property type="component" value="Chromosome A10"/>
</dbReference>
<dbReference type="Gene3D" id="1.20.1560.10">
    <property type="entry name" value="ABC transporter type 1, transmembrane domain"/>
    <property type="match status" value="1"/>
</dbReference>
<dbReference type="FunFam" id="3.40.50.300:FF:000169">
    <property type="entry name" value="ABC transporter C family member 3"/>
    <property type="match status" value="1"/>
</dbReference>
<dbReference type="GO" id="GO:0016020">
    <property type="term" value="C:membrane"/>
    <property type="evidence" value="ECO:0007669"/>
    <property type="project" value="InterPro"/>
</dbReference>
<evidence type="ECO:0000256" key="7">
    <source>
        <dbReference type="ARBA" id="ARBA00023136"/>
    </source>
</evidence>
<dbReference type="GO" id="GO:0016887">
    <property type="term" value="F:ATP hydrolysis activity"/>
    <property type="evidence" value="ECO:0007669"/>
    <property type="project" value="InterPro"/>
</dbReference>
<dbReference type="GO" id="GO:0008559">
    <property type="term" value="F:ABC-type xenobiotic transporter activity"/>
    <property type="evidence" value="ECO:0007669"/>
    <property type="project" value="UniProtKB-EC"/>
</dbReference>
<keyword evidence="4" id="KW-0547">Nucleotide-binding</keyword>
<evidence type="ECO:0000256" key="8">
    <source>
        <dbReference type="ARBA" id="ARBA00034018"/>
    </source>
</evidence>
<dbReference type="PANTHER" id="PTHR24223:SF165">
    <property type="entry name" value="ABC TRANSPORTER C FAMILY MEMBER 15-RELATED"/>
    <property type="match status" value="1"/>
</dbReference>
<dbReference type="InterPro" id="IPR036640">
    <property type="entry name" value="ABC1_TM_sf"/>
</dbReference>
<evidence type="ECO:0000256" key="4">
    <source>
        <dbReference type="ARBA" id="ARBA00022741"/>
    </source>
</evidence>
<evidence type="ECO:0000313" key="10">
    <source>
        <dbReference type="EMBL" id="TYI08401.1"/>
    </source>
</evidence>
<dbReference type="AlphaFoldDB" id="A0A5D2NWD0"/>
<dbReference type="SMART" id="SM00382">
    <property type="entry name" value="AAA"/>
    <property type="match status" value="1"/>
</dbReference>
<keyword evidence="6" id="KW-1133">Transmembrane helix</keyword>
<dbReference type="EMBL" id="CM017619">
    <property type="protein sequence ID" value="TYI08401.1"/>
    <property type="molecule type" value="Genomic_DNA"/>
</dbReference>
<keyword evidence="11" id="KW-1185">Reference proteome</keyword>
<dbReference type="PROSITE" id="PS50893">
    <property type="entry name" value="ABC_TRANSPORTER_2"/>
    <property type="match status" value="1"/>
</dbReference>
<keyword evidence="3" id="KW-0812">Transmembrane</keyword>